<gene>
    <name evidence="1" type="ORF">A2V81_03285</name>
</gene>
<sequence>MLRLAKGWSPEATPGRAGGAQENIHFMQLHFSYDIDKDVENIIKSTKAVNNKKLTKFQSLYIQKYGNNFEAGKVKVFIDEQNKINDFDAKKEISDVEERWKKIESRFTERAEKIFGIVYPVAITNVYLTHNERCTYNIDKNYFFVKTGSEFSNNTIMHELLHFYTWYAFGQKLVDGGLSKLAYNDVKESLTELLNLEFSDLMGGKPDKGYIQHESLRAEIRKLWLNDKKLAPIIDILADRLGK</sequence>
<name>A0A1F4XKB3_9BACT</name>
<evidence type="ECO:0000313" key="1">
    <source>
        <dbReference type="EMBL" id="OGC82145.1"/>
    </source>
</evidence>
<dbReference type="AlphaFoldDB" id="A0A1F4XKB3"/>
<comment type="caution">
    <text evidence="1">The sequence shown here is derived from an EMBL/GenBank/DDBJ whole genome shotgun (WGS) entry which is preliminary data.</text>
</comment>
<protein>
    <submittedName>
        <fullName evidence="1">Uncharacterized protein</fullName>
    </submittedName>
</protein>
<proteinExistence type="predicted"/>
<dbReference type="STRING" id="1817814.A2V81_03285"/>
<organism evidence="1 2">
    <name type="scientific">Candidatus Abawacabacteria bacterium RBG_16_42_10</name>
    <dbReference type="NCBI Taxonomy" id="1817814"/>
    <lineage>
        <taxon>Bacteria</taxon>
        <taxon>Candidatus Abawacaibacteriota</taxon>
    </lineage>
</organism>
<evidence type="ECO:0000313" key="2">
    <source>
        <dbReference type="Proteomes" id="UP000177614"/>
    </source>
</evidence>
<dbReference type="Proteomes" id="UP000177614">
    <property type="component" value="Unassembled WGS sequence"/>
</dbReference>
<accession>A0A1F4XKB3</accession>
<dbReference type="EMBL" id="MEWR01000011">
    <property type="protein sequence ID" value="OGC82145.1"/>
    <property type="molecule type" value="Genomic_DNA"/>
</dbReference>
<reference evidence="1 2" key="1">
    <citation type="journal article" date="2016" name="Nat. Commun.">
        <title>Thousands of microbial genomes shed light on interconnected biogeochemical processes in an aquifer system.</title>
        <authorList>
            <person name="Anantharaman K."/>
            <person name="Brown C.T."/>
            <person name="Hug L.A."/>
            <person name="Sharon I."/>
            <person name="Castelle C.J."/>
            <person name="Probst A.J."/>
            <person name="Thomas B.C."/>
            <person name="Singh A."/>
            <person name="Wilkins M.J."/>
            <person name="Karaoz U."/>
            <person name="Brodie E.L."/>
            <person name="Williams K.H."/>
            <person name="Hubbard S.S."/>
            <person name="Banfield J.F."/>
        </authorList>
    </citation>
    <scope>NUCLEOTIDE SEQUENCE [LARGE SCALE GENOMIC DNA]</scope>
</reference>